<evidence type="ECO:0000256" key="7">
    <source>
        <dbReference type="ARBA" id="ARBA00047851"/>
    </source>
</evidence>
<comment type="catalytic activity">
    <reaction evidence="7 9 10">
        <text>2-(2-carboxy-4-methylthiazol-5-yl)ethyl phosphate + 4-amino-2-methyl-5-(diphosphooxymethyl)pyrimidine + 2 H(+) = thiamine phosphate + CO2 + diphosphate</text>
        <dbReference type="Rhea" id="RHEA:47848"/>
        <dbReference type="ChEBI" id="CHEBI:15378"/>
        <dbReference type="ChEBI" id="CHEBI:16526"/>
        <dbReference type="ChEBI" id="CHEBI:33019"/>
        <dbReference type="ChEBI" id="CHEBI:37575"/>
        <dbReference type="ChEBI" id="CHEBI:57841"/>
        <dbReference type="ChEBI" id="CHEBI:62890"/>
        <dbReference type="EC" id="2.5.1.3"/>
    </reaction>
</comment>
<sequence length="225" mass="23778">MNATRKEDAVRQALRVYFIMGSSNVPAGIPPELILAEAIRGGATLFQYREKGTGGLRGKARTELAWKLRLLCRERGIPFIVNDDVDLALELDADGVHVGQEDEAASAVRTRIGSKLLGVSAYHEAEAEAAIRAGADYLGVGPIFATRTKEDAKSASGVQAIRRMRELGIRLPIVGIGGITAENAAGVVRAGADGVSVISAISSAEYPREAARRLATAVESALANR</sequence>
<dbReference type="GO" id="GO:0009229">
    <property type="term" value="P:thiamine diphosphate biosynthetic process"/>
    <property type="evidence" value="ECO:0007669"/>
    <property type="project" value="UniProtKB-UniRule"/>
</dbReference>
<dbReference type="PANTHER" id="PTHR20857">
    <property type="entry name" value="THIAMINE-PHOSPHATE PYROPHOSPHORYLASE"/>
    <property type="match status" value="1"/>
</dbReference>
<evidence type="ECO:0000256" key="5">
    <source>
        <dbReference type="ARBA" id="ARBA00022977"/>
    </source>
</evidence>
<feature type="binding site" evidence="9">
    <location>
        <begin position="47"/>
        <end position="51"/>
    </location>
    <ligand>
        <name>4-amino-2-methyl-5-(diphosphooxymethyl)pyrimidine</name>
        <dbReference type="ChEBI" id="CHEBI:57841"/>
    </ligand>
</feature>
<evidence type="ECO:0000313" key="14">
    <source>
        <dbReference type="Proteomes" id="UP000535838"/>
    </source>
</evidence>
<dbReference type="NCBIfam" id="TIGR00693">
    <property type="entry name" value="thiE"/>
    <property type="match status" value="1"/>
</dbReference>
<dbReference type="EMBL" id="JACJVQ010000030">
    <property type="protein sequence ID" value="MBB6638218.1"/>
    <property type="molecule type" value="Genomic_DNA"/>
</dbReference>
<feature type="binding site" evidence="9">
    <location>
        <position position="149"/>
    </location>
    <ligand>
        <name>4-amino-2-methyl-5-(diphosphooxymethyl)pyrimidine</name>
        <dbReference type="ChEBI" id="CHEBI:57841"/>
    </ligand>
</feature>
<feature type="binding site" evidence="9">
    <location>
        <position position="120"/>
    </location>
    <ligand>
        <name>4-amino-2-methyl-5-(diphosphooxymethyl)pyrimidine</name>
        <dbReference type="ChEBI" id="CHEBI:57841"/>
    </ligand>
</feature>
<keyword evidence="5 9" id="KW-0784">Thiamine biosynthesis</keyword>
<comment type="similarity">
    <text evidence="9 10">Belongs to the thiamine-phosphate synthase family.</text>
</comment>
<keyword evidence="3 9" id="KW-0479">Metal-binding</keyword>
<feature type="binding site" evidence="9">
    <location>
        <begin position="198"/>
        <end position="199"/>
    </location>
    <ligand>
        <name>2-[(2R,5Z)-2-carboxy-4-methylthiazol-5(2H)-ylidene]ethyl phosphate</name>
        <dbReference type="ChEBI" id="CHEBI:62899"/>
    </ligand>
</feature>
<evidence type="ECO:0000256" key="1">
    <source>
        <dbReference type="ARBA" id="ARBA00005165"/>
    </source>
</evidence>
<comment type="caution">
    <text evidence="13">The sequence shown here is derived from an EMBL/GenBank/DDBJ whole genome shotgun (WGS) entry which is preliminary data.</text>
</comment>
<evidence type="ECO:0000256" key="9">
    <source>
        <dbReference type="HAMAP-Rule" id="MF_00097"/>
    </source>
</evidence>
<comment type="function">
    <text evidence="9">Condenses 4-methyl-5-(beta-hydroxyethyl)thiazole monophosphate (THZ-P) and 2-methyl-4-amino-5-hydroxymethyl pyrimidine pyrophosphate (HMP-PP) to form thiamine monophosphate (TMP).</text>
</comment>
<evidence type="ECO:0000259" key="12">
    <source>
        <dbReference type="Pfam" id="PF02581"/>
    </source>
</evidence>
<dbReference type="FunFam" id="3.20.20.70:FF:000096">
    <property type="entry name" value="Thiamine-phosphate synthase"/>
    <property type="match status" value="1"/>
</dbReference>
<dbReference type="AlphaFoldDB" id="A0A841T7H8"/>
<dbReference type="HAMAP" id="MF_00097">
    <property type="entry name" value="TMP_synthase"/>
    <property type="match status" value="1"/>
</dbReference>
<gene>
    <name evidence="9" type="primary">thiE</name>
    <name evidence="13" type="ORF">H7B67_29155</name>
</gene>
<reference evidence="13 14" key="1">
    <citation type="submission" date="2020-08" db="EMBL/GenBank/DDBJ databases">
        <title>Cohnella phylogeny.</title>
        <authorList>
            <person name="Dunlap C."/>
        </authorList>
    </citation>
    <scope>NUCLEOTIDE SEQUENCE [LARGE SCALE GENOMIC DNA]</scope>
    <source>
        <strain evidence="13 14">DSM 25241</strain>
    </source>
</reference>
<feature type="binding site" evidence="9">
    <location>
        <position position="83"/>
    </location>
    <ligand>
        <name>Mg(2+)</name>
        <dbReference type="ChEBI" id="CHEBI:18420"/>
    </ligand>
</feature>
<evidence type="ECO:0000256" key="4">
    <source>
        <dbReference type="ARBA" id="ARBA00022842"/>
    </source>
</evidence>
<dbReference type="InterPro" id="IPR013785">
    <property type="entry name" value="Aldolase_TIM"/>
</dbReference>
<comment type="catalytic activity">
    <reaction evidence="8 9 10">
        <text>2-[(2R,5Z)-2-carboxy-4-methylthiazol-5(2H)-ylidene]ethyl phosphate + 4-amino-2-methyl-5-(diphosphooxymethyl)pyrimidine + 2 H(+) = thiamine phosphate + CO2 + diphosphate</text>
        <dbReference type="Rhea" id="RHEA:47844"/>
        <dbReference type="ChEBI" id="CHEBI:15378"/>
        <dbReference type="ChEBI" id="CHEBI:16526"/>
        <dbReference type="ChEBI" id="CHEBI:33019"/>
        <dbReference type="ChEBI" id="CHEBI:37575"/>
        <dbReference type="ChEBI" id="CHEBI:57841"/>
        <dbReference type="ChEBI" id="CHEBI:62899"/>
        <dbReference type="EC" id="2.5.1.3"/>
    </reaction>
</comment>
<dbReference type="GO" id="GO:0009228">
    <property type="term" value="P:thiamine biosynthetic process"/>
    <property type="evidence" value="ECO:0007669"/>
    <property type="project" value="UniProtKB-KW"/>
</dbReference>
<dbReference type="GO" id="GO:0005737">
    <property type="term" value="C:cytoplasm"/>
    <property type="evidence" value="ECO:0007669"/>
    <property type="project" value="TreeGrafter"/>
</dbReference>
<dbReference type="CDD" id="cd00564">
    <property type="entry name" value="TMP_TenI"/>
    <property type="match status" value="1"/>
</dbReference>
<evidence type="ECO:0000313" key="13">
    <source>
        <dbReference type="EMBL" id="MBB6638218.1"/>
    </source>
</evidence>
<dbReference type="GO" id="GO:0000287">
    <property type="term" value="F:magnesium ion binding"/>
    <property type="evidence" value="ECO:0007669"/>
    <property type="project" value="UniProtKB-UniRule"/>
</dbReference>
<comment type="cofactor">
    <cofactor evidence="9">
        <name>Mg(2+)</name>
        <dbReference type="ChEBI" id="CHEBI:18420"/>
    </cofactor>
    <text evidence="9">Binds 1 Mg(2+) ion per subunit.</text>
</comment>
<keyword evidence="2 9" id="KW-0808">Transferase</keyword>
<evidence type="ECO:0000256" key="8">
    <source>
        <dbReference type="ARBA" id="ARBA00047883"/>
    </source>
</evidence>
<dbReference type="EC" id="2.5.1.3" evidence="9"/>
<feature type="binding site" evidence="9">
    <location>
        <position position="178"/>
    </location>
    <ligand>
        <name>2-[(2R,5Z)-2-carboxy-4-methylthiazol-5(2H)-ylidene]ethyl phosphate</name>
        <dbReference type="ChEBI" id="CHEBI:62899"/>
    </ligand>
</feature>
<evidence type="ECO:0000256" key="2">
    <source>
        <dbReference type="ARBA" id="ARBA00022679"/>
    </source>
</evidence>
<protein>
    <recommendedName>
        <fullName evidence="9">Thiamine-phosphate synthase</fullName>
        <shortName evidence="9">TP synthase</shortName>
        <shortName evidence="9">TPS</shortName>
        <ecNumber evidence="9">2.5.1.3</ecNumber>
    </recommendedName>
    <alternativeName>
        <fullName evidence="9">Thiamine-phosphate pyrophosphorylase</fullName>
        <shortName evidence="9">TMP pyrophosphorylase</shortName>
        <shortName evidence="9">TMP-PPase</shortName>
    </alternativeName>
</protein>
<dbReference type="InterPro" id="IPR034291">
    <property type="entry name" value="TMP_synthase"/>
</dbReference>
<dbReference type="RefSeq" id="WP_185123427.1">
    <property type="nucleotide sequence ID" value="NZ_JACJVQ010000030.1"/>
</dbReference>
<dbReference type="SUPFAM" id="SSF51391">
    <property type="entry name" value="Thiamin phosphate synthase"/>
    <property type="match status" value="1"/>
</dbReference>
<dbReference type="Pfam" id="PF02581">
    <property type="entry name" value="TMP-TENI"/>
    <property type="match status" value="1"/>
</dbReference>
<accession>A0A841T7H8</accession>
<dbReference type="GO" id="GO:0004789">
    <property type="term" value="F:thiamine-phosphate diphosphorylase activity"/>
    <property type="evidence" value="ECO:0007669"/>
    <property type="project" value="UniProtKB-UniRule"/>
</dbReference>
<keyword evidence="14" id="KW-1185">Reference proteome</keyword>
<dbReference type="InterPro" id="IPR036206">
    <property type="entry name" value="ThiamineP_synth_sf"/>
</dbReference>
<dbReference type="Gene3D" id="3.20.20.70">
    <property type="entry name" value="Aldolase class I"/>
    <property type="match status" value="1"/>
</dbReference>
<keyword evidence="4 9" id="KW-0460">Magnesium</keyword>
<dbReference type="UniPathway" id="UPA00060">
    <property type="reaction ID" value="UER00141"/>
</dbReference>
<evidence type="ECO:0000256" key="10">
    <source>
        <dbReference type="RuleBase" id="RU003826"/>
    </source>
</evidence>
<dbReference type="Proteomes" id="UP000535838">
    <property type="component" value="Unassembled WGS sequence"/>
</dbReference>
<feature type="binding site" evidence="9">
    <location>
        <position position="82"/>
    </location>
    <ligand>
        <name>4-amino-2-methyl-5-(diphosphooxymethyl)pyrimidine</name>
        <dbReference type="ChEBI" id="CHEBI:57841"/>
    </ligand>
</feature>
<comment type="catalytic activity">
    <reaction evidence="6 9 10">
        <text>4-methyl-5-(2-phosphooxyethyl)-thiazole + 4-amino-2-methyl-5-(diphosphooxymethyl)pyrimidine + H(+) = thiamine phosphate + diphosphate</text>
        <dbReference type="Rhea" id="RHEA:22328"/>
        <dbReference type="ChEBI" id="CHEBI:15378"/>
        <dbReference type="ChEBI" id="CHEBI:33019"/>
        <dbReference type="ChEBI" id="CHEBI:37575"/>
        <dbReference type="ChEBI" id="CHEBI:57841"/>
        <dbReference type="ChEBI" id="CHEBI:58296"/>
        <dbReference type="EC" id="2.5.1.3"/>
    </reaction>
</comment>
<dbReference type="PANTHER" id="PTHR20857:SF15">
    <property type="entry name" value="THIAMINE-PHOSPHATE SYNTHASE"/>
    <property type="match status" value="1"/>
</dbReference>
<comment type="pathway">
    <text evidence="1 9 11">Cofactor biosynthesis; thiamine diphosphate biosynthesis; thiamine phosphate from 4-amino-2-methyl-5-diphosphomethylpyrimidine and 4-methyl-5-(2-phosphoethyl)-thiazole: step 1/1.</text>
</comment>
<evidence type="ECO:0000256" key="11">
    <source>
        <dbReference type="RuleBase" id="RU004253"/>
    </source>
</evidence>
<evidence type="ECO:0000256" key="6">
    <source>
        <dbReference type="ARBA" id="ARBA00047334"/>
    </source>
</evidence>
<feature type="binding site" evidence="9">
    <location>
        <begin position="146"/>
        <end position="148"/>
    </location>
    <ligand>
        <name>2-[(2R,5Z)-2-carboxy-4-methylthiazol-5(2H)-ylidene]ethyl phosphate</name>
        <dbReference type="ChEBI" id="CHEBI:62899"/>
    </ligand>
</feature>
<feature type="domain" description="Thiamine phosphate synthase/TenI" evidence="12">
    <location>
        <begin position="17"/>
        <end position="201"/>
    </location>
</feature>
<feature type="binding site" evidence="9">
    <location>
        <position position="102"/>
    </location>
    <ligand>
        <name>Mg(2+)</name>
        <dbReference type="ChEBI" id="CHEBI:18420"/>
    </ligand>
</feature>
<organism evidence="13 14">
    <name type="scientific">Cohnella thailandensis</name>
    <dbReference type="NCBI Taxonomy" id="557557"/>
    <lineage>
        <taxon>Bacteria</taxon>
        <taxon>Bacillati</taxon>
        <taxon>Bacillota</taxon>
        <taxon>Bacilli</taxon>
        <taxon>Bacillales</taxon>
        <taxon>Paenibacillaceae</taxon>
        <taxon>Cohnella</taxon>
    </lineage>
</organism>
<name>A0A841T7H8_9BACL</name>
<evidence type="ECO:0000256" key="3">
    <source>
        <dbReference type="ARBA" id="ARBA00022723"/>
    </source>
</evidence>
<dbReference type="InterPro" id="IPR022998">
    <property type="entry name" value="ThiamineP_synth_TenI"/>
</dbReference>
<proteinExistence type="inferred from homology"/>